<evidence type="ECO:0000313" key="2">
    <source>
        <dbReference type="EMBL" id="RNA30305.1"/>
    </source>
</evidence>
<gene>
    <name evidence="2" type="ORF">BpHYR1_034926</name>
</gene>
<evidence type="ECO:0000313" key="3">
    <source>
        <dbReference type="Proteomes" id="UP000276133"/>
    </source>
</evidence>
<sequence length="482" mass="53913">MSAESHKDFSIITTPDINEASKQSPSNVEKNYLKTEEKLIVPLNHTEEIADNQTRVKSRKKRRPKQIIIIETPVPETKKKMKKVHIKYKNQPKIVAQQIKPEIPVTHGQKTLSLIRSTPKYRPVVLAQPQPIILTRVAVPFIKVPIYGQNTRMGAPNFQNQNNFRPVAPNQAYNMPQNSIQNPRPVHPLGLGITPQRNNGPFINPNPGLIQQKNGQITNAGPGPGFNNFNNLNGPNGPYGPNGYYGPNGQYGQRTNKKNFEQDESDRGPSPILLFHDKEDDEQTKKGGNAKSNNGESLNDDSQATTTSRQGAKSKFGRNKLNFISNLFDGYYYTNIDYGEDGSAVDNSLIEKIQPLEKSENMKFNSNPNLDNQSSARFSNGFTNSSSLPPINKNPDSLASRKPFSGMQKFASGQIYPQMDKMTESVNYNSAESLPRLSPRSKNEDLNEARVKSSLKTANSKKSNESDKKRLNYPRNTVLANY</sequence>
<accession>A0A3M7S3W2</accession>
<feature type="region of interest" description="Disordered" evidence="1">
    <location>
        <begin position="199"/>
        <end position="313"/>
    </location>
</feature>
<dbReference type="Proteomes" id="UP000276133">
    <property type="component" value="Unassembled WGS sequence"/>
</dbReference>
<feature type="region of interest" description="Disordered" evidence="1">
    <location>
        <begin position="1"/>
        <end position="28"/>
    </location>
</feature>
<feature type="compositionally biased region" description="Basic and acidic residues" evidence="1">
    <location>
        <begin position="258"/>
        <end position="267"/>
    </location>
</feature>
<dbReference type="OrthoDB" id="10675019at2759"/>
<evidence type="ECO:0000256" key="1">
    <source>
        <dbReference type="SAM" id="MobiDB-lite"/>
    </source>
</evidence>
<feature type="compositionally biased region" description="Low complexity" evidence="1">
    <location>
        <begin position="225"/>
        <end position="253"/>
    </location>
</feature>
<proteinExistence type="predicted"/>
<feature type="compositionally biased region" description="Basic and acidic residues" evidence="1">
    <location>
        <begin position="441"/>
        <end position="451"/>
    </location>
</feature>
<reference evidence="2 3" key="1">
    <citation type="journal article" date="2018" name="Sci. Rep.">
        <title>Genomic signatures of local adaptation to the degree of environmental predictability in rotifers.</title>
        <authorList>
            <person name="Franch-Gras L."/>
            <person name="Hahn C."/>
            <person name="Garcia-Roger E.M."/>
            <person name="Carmona M.J."/>
            <person name="Serra M."/>
            <person name="Gomez A."/>
        </authorList>
    </citation>
    <scope>NUCLEOTIDE SEQUENCE [LARGE SCALE GENOMIC DNA]</scope>
    <source>
        <strain evidence="2">HYR1</strain>
    </source>
</reference>
<organism evidence="2 3">
    <name type="scientific">Brachionus plicatilis</name>
    <name type="common">Marine rotifer</name>
    <name type="synonym">Brachionus muelleri</name>
    <dbReference type="NCBI Taxonomy" id="10195"/>
    <lineage>
        <taxon>Eukaryota</taxon>
        <taxon>Metazoa</taxon>
        <taxon>Spiralia</taxon>
        <taxon>Gnathifera</taxon>
        <taxon>Rotifera</taxon>
        <taxon>Eurotatoria</taxon>
        <taxon>Monogononta</taxon>
        <taxon>Pseudotrocha</taxon>
        <taxon>Ploima</taxon>
        <taxon>Brachionidae</taxon>
        <taxon>Brachionus</taxon>
    </lineage>
</organism>
<feature type="compositionally biased region" description="Polar residues" evidence="1">
    <location>
        <begin position="11"/>
        <end position="28"/>
    </location>
</feature>
<name>A0A3M7S3W2_BRAPC</name>
<feature type="region of interest" description="Disordered" evidence="1">
    <location>
        <begin position="360"/>
        <end position="403"/>
    </location>
</feature>
<protein>
    <submittedName>
        <fullName evidence="2">Uncharacterized protein</fullName>
    </submittedName>
</protein>
<dbReference type="AlphaFoldDB" id="A0A3M7S3W2"/>
<feature type="compositionally biased region" description="Polar residues" evidence="1">
    <location>
        <begin position="209"/>
        <end position="219"/>
    </location>
</feature>
<feature type="compositionally biased region" description="Polar residues" evidence="1">
    <location>
        <begin position="290"/>
        <end position="311"/>
    </location>
</feature>
<keyword evidence="3" id="KW-1185">Reference proteome</keyword>
<dbReference type="EMBL" id="REGN01002103">
    <property type="protein sequence ID" value="RNA30305.1"/>
    <property type="molecule type" value="Genomic_DNA"/>
</dbReference>
<feature type="compositionally biased region" description="Polar residues" evidence="1">
    <location>
        <begin position="362"/>
        <end position="397"/>
    </location>
</feature>
<feature type="region of interest" description="Disordered" evidence="1">
    <location>
        <begin position="430"/>
        <end position="482"/>
    </location>
</feature>
<comment type="caution">
    <text evidence="2">The sequence shown here is derived from an EMBL/GenBank/DDBJ whole genome shotgun (WGS) entry which is preliminary data.</text>
</comment>